<evidence type="ECO:0000313" key="1">
    <source>
        <dbReference type="EMBL" id="CAD7695071.1"/>
    </source>
</evidence>
<evidence type="ECO:0000313" key="2">
    <source>
        <dbReference type="Proteomes" id="UP000708148"/>
    </source>
</evidence>
<accession>A0A8S1ILE6</accession>
<sequence>ATFEDYKCYRLPYCHAQAGVKDCGWCYVAGHPNKGYGIPCKRDYKGGPCKPVKPCAGKYIWDDGKMGDYPDMCTKHAVRPYDTCRDLKYCWDQAGIENCGWCYVKGHPATGWSLPCYRGKDGSCTPVAYCPGEYYWRDA</sequence>
<keyword evidence="2" id="KW-1185">Reference proteome</keyword>
<proteinExistence type="predicted"/>
<dbReference type="AlphaFoldDB" id="A0A8S1ILE6"/>
<organism evidence="1 2">
    <name type="scientific">Ostreobium quekettii</name>
    <dbReference type="NCBI Taxonomy" id="121088"/>
    <lineage>
        <taxon>Eukaryota</taxon>
        <taxon>Viridiplantae</taxon>
        <taxon>Chlorophyta</taxon>
        <taxon>core chlorophytes</taxon>
        <taxon>Ulvophyceae</taxon>
        <taxon>TCBD clade</taxon>
        <taxon>Bryopsidales</taxon>
        <taxon>Ostreobineae</taxon>
        <taxon>Ostreobiaceae</taxon>
        <taxon>Ostreobium</taxon>
    </lineage>
</organism>
<reference evidence="1" key="1">
    <citation type="submission" date="2020-12" db="EMBL/GenBank/DDBJ databases">
        <authorList>
            <person name="Iha C."/>
        </authorList>
    </citation>
    <scope>NUCLEOTIDE SEQUENCE</scope>
</reference>
<dbReference type="EMBL" id="CAJHUC010000301">
    <property type="protein sequence ID" value="CAD7695071.1"/>
    <property type="molecule type" value="Genomic_DNA"/>
</dbReference>
<comment type="caution">
    <text evidence="1">The sequence shown here is derived from an EMBL/GenBank/DDBJ whole genome shotgun (WGS) entry which is preliminary data.</text>
</comment>
<protein>
    <submittedName>
        <fullName evidence="1">Uncharacterized protein</fullName>
    </submittedName>
</protein>
<gene>
    <name evidence="1" type="ORF">OSTQU699_LOCUS432</name>
</gene>
<feature type="non-terminal residue" evidence="1">
    <location>
        <position position="139"/>
    </location>
</feature>
<feature type="non-terminal residue" evidence="1">
    <location>
        <position position="1"/>
    </location>
</feature>
<dbReference type="Proteomes" id="UP000708148">
    <property type="component" value="Unassembled WGS sequence"/>
</dbReference>
<name>A0A8S1ILE6_9CHLO</name>